<keyword evidence="3 7" id="KW-1003">Cell membrane</keyword>
<dbReference type="PANTHER" id="PTHR30353:SF0">
    <property type="entry name" value="TRANSMEMBRANE PROTEIN"/>
    <property type="match status" value="1"/>
</dbReference>
<name>A0A3A9VUJ2_9ACTN</name>
<sequence>MAAGADCALAASGALTPESTQHAIGYPTLFALVLLGALLPVIPTGALVSSSAAVAFHHHNAAVASGAVFAVAASAAYSGDALLFWLGRRGTRSRSGSRWLDRMRRQVDPDRLARAEDNLERHGTTVLTVSRLLPAGRLPTMLACLLAPMPTRDYFRGNIPAVLAWTTTYQVLGTLGGALFPHPWQGVVAAVGLTLLVAAVPLLWRRIRDGRARRRAAAR</sequence>
<feature type="transmembrane region" description="Helical" evidence="7">
    <location>
        <begin position="186"/>
        <end position="204"/>
    </location>
</feature>
<comment type="similarity">
    <text evidence="2 7">Belongs to the DedA family.</text>
</comment>
<feature type="transmembrane region" description="Helical" evidence="7">
    <location>
        <begin position="159"/>
        <end position="180"/>
    </location>
</feature>
<keyword evidence="4 7" id="KW-0812">Transmembrane</keyword>
<feature type="domain" description="VTT" evidence="8">
    <location>
        <begin position="65"/>
        <end position="174"/>
    </location>
</feature>
<evidence type="ECO:0000313" key="11">
    <source>
        <dbReference type="Proteomes" id="UP000268652"/>
    </source>
</evidence>
<dbReference type="InterPro" id="IPR032816">
    <property type="entry name" value="VTT_dom"/>
</dbReference>
<evidence type="ECO:0000256" key="7">
    <source>
        <dbReference type="RuleBase" id="RU367016"/>
    </source>
</evidence>
<accession>A0A3A9VUJ2</accession>
<feature type="transmembrane region" description="Helical" evidence="7">
    <location>
        <begin position="62"/>
        <end position="86"/>
    </location>
</feature>
<evidence type="ECO:0000256" key="4">
    <source>
        <dbReference type="ARBA" id="ARBA00022692"/>
    </source>
</evidence>
<evidence type="ECO:0000256" key="6">
    <source>
        <dbReference type="ARBA" id="ARBA00023136"/>
    </source>
</evidence>
<keyword evidence="11" id="KW-1185">Reference proteome</keyword>
<dbReference type="InterPro" id="IPR032818">
    <property type="entry name" value="DedA-like"/>
</dbReference>
<comment type="caution">
    <text evidence="9">The sequence shown here is derived from an EMBL/GenBank/DDBJ whole genome shotgun (WGS) entry which is preliminary data.</text>
</comment>
<dbReference type="EMBL" id="RBDX01000043">
    <property type="protein sequence ID" value="RKN03843.1"/>
    <property type="molecule type" value="Genomic_DNA"/>
</dbReference>
<dbReference type="Pfam" id="PF09335">
    <property type="entry name" value="VTT_dom"/>
    <property type="match status" value="1"/>
</dbReference>
<dbReference type="Proteomes" id="UP000268652">
    <property type="component" value="Unassembled WGS sequence"/>
</dbReference>
<dbReference type="PANTHER" id="PTHR30353">
    <property type="entry name" value="INNER MEMBRANE PROTEIN DEDA-RELATED"/>
    <property type="match status" value="1"/>
</dbReference>
<evidence type="ECO:0000313" key="12">
    <source>
        <dbReference type="Proteomes" id="UP000275024"/>
    </source>
</evidence>
<evidence type="ECO:0000313" key="10">
    <source>
        <dbReference type="EMBL" id="RKN13918.1"/>
    </source>
</evidence>
<dbReference type="AlphaFoldDB" id="A0A3A9VUJ2"/>
<evidence type="ECO:0000256" key="3">
    <source>
        <dbReference type="ARBA" id="ARBA00022475"/>
    </source>
</evidence>
<keyword evidence="6 7" id="KW-0472">Membrane</keyword>
<comment type="subcellular location">
    <subcellularLocation>
        <location evidence="1 7">Cell membrane</location>
        <topology evidence="1 7">Multi-pass membrane protein</topology>
    </subcellularLocation>
</comment>
<dbReference type="OrthoDB" id="5189166at2"/>
<organism evidence="9 12">
    <name type="scientific">Streptomyces radicis</name>
    <dbReference type="NCBI Taxonomy" id="1750517"/>
    <lineage>
        <taxon>Bacteria</taxon>
        <taxon>Bacillati</taxon>
        <taxon>Actinomycetota</taxon>
        <taxon>Actinomycetes</taxon>
        <taxon>Kitasatosporales</taxon>
        <taxon>Streptomycetaceae</taxon>
        <taxon>Streptomyces</taxon>
    </lineage>
</organism>
<dbReference type="EMBL" id="RBDY01000042">
    <property type="protein sequence ID" value="RKN13918.1"/>
    <property type="molecule type" value="Genomic_DNA"/>
</dbReference>
<protein>
    <submittedName>
        <fullName evidence="9">DedA family protein</fullName>
    </submittedName>
</protein>
<evidence type="ECO:0000256" key="2">
    <source>
        <dbReference type="ARBA" id="ARBA00010792"/>
    </source>
</evidence>
<dbReference type="GO" id="GO:0005886">
    <property type="term" value="C:plasma membrane"/>
    <property type="evidence" value="ECO:0007669"/>
    <property type="project" value="UniProtKB-SubCell"/>
</dbReference>
<evidence type="ECO:0000256" key="5">
    <source>
        <dbReference type="ARBA" id="ARBA00022989"/>
    </source>
</evidence>
<gene>
    <name evidence="10" type="ORF">D7318_30155</name>
    <name evidence="9" type="ORF">D7319_30450</name>
</gene>
<dbReference type="Proteomes" id="UP000275024">
    <property type="component" value="Unassembled WGS sequence"/>
</dbReference>
<keyword evidence="5 7" id="KW-1133">Transmembrane helix</keyword>
<evidence type="ECO:0000259" key="8">
    <source>
        <dbReference type="Pfam" id="PF09335"/>
    </source>
</evidence>
<reference evidence="11 12" key="1">
    <citation type="submission" date="2018-09" db="EMBL/GenBank/DDBJ databases">
        <title>Streptomyces sp. nov. DS1-2, an endophytic actinomycete isolated from roots of Dendrobium scabrilingue.</title>
        <authorList>
            <person name="Kuncharoen N."/>
            <person name="Kudo T."/>
            <person name="Ohkuma M."/>
            <person name="Yuki M."/>
            <person name="Tanasupawat S."/>
        </authorList>
    </citation>
    <scope>NUCLEOTIDE SEQUENCE [LARGE SCALE GENOMIC DNA]</scope>
    <source>
        <strain evidence="9 12">AZ1-7</strain>
        <strain evidence="10 11">DS1-2</strain>
    </source>
</reference>
<proteinExistence type="inferred from homology"/>
<evidence type="ECO:0000256" key="1">
    <source>
        <dbReference type="ARBA" id="ARBA00004651"/>
    </source>
</evidence>
<evidence type="ECO:0000313" key="9">
    <source>
        <dbReference type="EMBL" id="RKN03843.1"/>
    </source>
</evidence>
<feature type="transmembrane region" description="Helical" evidence="7">
    <location>
        <begin position="29"/>
        <end position="56"/>
    </location>
</feature>